<dbReference type="Gene3D" id="3.20.20.450">
    <property type="entry name" value="EAL domain"/>
    <property type="match status" value="1"/>
</dbReference>
<feature type="transmembrane region" description="Helical" evidence="11">
    <location>
        <begin position="49"/>
        <end position="69"/>
    </location>
</feature>
<evidence type="ECO:0000256" key="3">
    <source>
        <dbReference type="ARBA" id="ARBA00022475"/>
    </source>
</evidence>
<feature type="region of interest" description="Disordered" evidence="10">
    <location>
        <begin position="1"/>
        <end position="34"/>
    </location>
</feature>
<keyword evidence="4" id="KW-0973">c-di-GMP</keyword>
<dbReference type="OrthoDB" id="9812358at2"/>
<evidence type="ECO:0000313" key="13">
    <source>
        <dbReference type="EMBL" id="AKS41712.1"/>
    </source>
</evidence>
<keyword evidence="6" id="KW-0378">Hydrolase</keyword>
<dbReference type="PROSITE" id="PS50883">
    <property type="entry name" value="EAL"/>
    <property type="match status" value="1"/>
</dbReference>
<dbReference type="AlphaFoldDB" id="A0A0K0XVR4"/>
<dbReference type="Proteomes" id="UP000066624">
    <property type="component" value="Chromosome"/>
</dbReference>
<dbReference type="InterPro" id="IPR050706">
    <property type="entry name" value="Cyclic-di-GMP_PDE-like"/>
</dbReference>
<evidence type="ECO:0000256" key="9">
    <source>
        <dbReference type="ARBA" id="ARBA00034290"/>
    </source>
</evidence>
<reference evidence="14" key="1">
    <citation type="submission" date="2015-07" db="EMBL/GenBank/DDBJ databases">
        <authorList>
            <person name="Kim K.M."/>
        </authorList>
    </citation>
    <scope>NUCLEOTIDE SEQUENCE [LARGE SCALE GENOMIC DNA]</scope>
    <source>
        <strain evidence="14">KCTC 42284</strain>
    </source>
</reference>
<evidence type="ECO:0000259" key="12">
    <source>
        <dbReference type="PROSITE" id="PS50883"/>
    </source>
</evidence>
<dbReference type="SUPFAM" id="SSF141868">
    <property type="entry name" value="EAL domain-like"/>
    <property type="match status" value="1"/>
</dbReference>
<keyword evidence="5 11" id="KW-0812">Transmembrane</keyword>
<organism evidence="13 14">
    <name type="scientific">Wenzhouxiangella marina</name>
    <dbReference type="NCBI Taxonomy" id="1579979"/>
    <lineage>
        <taxon>Bacteria</taxon>
        <taxon>Pseudomonadati</taxon>
        <taxon>Pseudomonadota</taxon>
        <taxon>Gammaproteobacteria</taxon>
        <taxon>Chromatiales</taxon>
        <taxon>Wenzhouxiangellaceae</taxon>
        <taxon>Wenzhouxiangella</taxon>
    </lineage>
</organism>
<dbReference type="InterPro" id="IPR035919">
    <property type="entry name" value="EAL_sf"/>
</dbReference>
<dbReference type="PANTHER" id="PTHR33121:SF79">
    <property type="entry name" value="CYCLIC DI-GMP PHOSPHODIESTERASE PDED-RELATED"/>
    <property type="match status" value="1"/>
</dbReference>
<keyword evidence="3" id="KW-1003">Cell membrane</keyword>
<keyword evidence="14" id="KW-1185">Reference proteome</keyword>
<dbReference type="EMBL" id="CP012154">
    <property type="protein sequence ID" value="AKS41712.1"/>
    <property type="molecule type" value="Genomic_DNA"/>
</dbReference>
<keyword evidence="8 11" id="KW-0472">Membrane</keyword>
<dbReference type="GO" id="GO:0005886">
    <property type="term" value="C:plasma membrane"/>
    <property type="evidence" value="ECO:0007669"/>
    <property type="project" value="UniProtKB-SubCell"/>
</dbReference>
<feature type="transmembrane region" description="Helical" evidence="11">
    <location>
        <begin position="275"/>
        <end position="296"/>
    </location>
</feature>
<evidence type="ECO:0000256" key="7">
    <source>
        <dbReference type="ARBA" id="ARBA00022989"/>
    </source>
</evidence>
<evidence type="ECO:0000256" key="5">
    <source>
        <dbReference type="ARBA" id="ARBA00022692"/>
    </source>
</evidence>
<evidence type="ECO:0000256" key="10">
    <source>
        <dbReference type="SAM" id="MobiDB-lite"/>
    </source>
</evidence>
<dbReference type="InterPro" id="IPR024744">
    <property type="entry name" value="CSS-motif_dom"/>
</dbReference>
<dbReference type="PANTHER" id="PTHR33121">
    <property type="entry name" value="CYCLIC DI-GMP PHOSPHODIESTERASE PDEF"/>
    <property type="match status" value="1"/>
</dbReference>
<dbReference type="CDD" id="cd01948">
    <property type="entry name" value="EAL"/>
    <property type="match status" value="1"/>
</dbReference>
<comment type="catalytic activity">
    <reaction evidence="9">
        <text>3',3'-c-di-GMP + H2O = 5'-phosphoguanylyl(3'-&gt;5')guanosine + H(+)</text>
        <dbReference type="Rhea" id="RHEA:24902"/>
        <dbReference type="ChEBI" id="CHEBI:15377"/>
        <dbReference type="ChEBI" id="CHEBI:15378"/>
        <dbReference type="ChEBI" id="CHEBI:58754"/>
        <dbReference type="ChEBI" id="CHEBI:58805"/>
        <dbReference type="EC" id="3.1.4.52"/>
    </reaction>
</comment>
<dbReference type="InterPro" id="IPR001633">
    <property type="entry name" value="EAL_dom"/>
</dbReference>
<evidence type="ECO:0000313" key="14">
    <source>
        <dbReference type="Proteomes" id="UP000066624"/>
    </source>
</evidence>
<comment type="subcellular location">
    <subcellularLocation>
        <location evidence="1">Cell membrane</location>
        <topology evidence="1">Multi-pass membrane protein</topology>
    </subcellularLocation>
</comment>
<evidence type="ECO:0000256" key="6">
    <source>
        <dbReference type="ARBA" id="ARBA00022801"/>
    </source>
</evidence>
<dbReference type="GO" id="GO:0071111">
    <property type="term" value="F:cyclic-guanylate-specific phosphodiesterase activity"/>
    <property type="evidence" value="ECO:0007669"/>
    <property type="project" value="UniProtKB-EC"/>
</dbReference>
<dbReference type="EC" id="3.1.4.52" evidence="2"/>
<dbReference type="STRING" id="1579979.WM2015_1340"/>
<dbReference type="Pfam" id="PF00563">
    <property type="entry name" value="EAL"/>
    <property type="match status" value="1"/>
</dbReference>
<dbReference type="Pfam" id="PF12792">
    <property type="entry name" value="CSS-motif"/>
    <property type="match status" value="1"/>
</dbReference>
<evidence type="ECO:0000256" key="8">
    <source>
        <dbReference type="ARBA" id="ARBA00023136"/>
    </source>
</evidence>
<dbReference type="KEGG" id="wma:WM2015_1340"/>
<evidence type="ECO:0000256" key="11">
    <source>
        <dbReference type="SAM" id="Phobius"/>
    </source>
</evidence>
<evidence type="ECO:0000256" key="2">
    <source>
        <dbReference type="ARBA" id="ARBA00012282"/>
    </source>
</evidence>
<keyword evidence="7 11" id="KW-1133">Transmembrane helix</keyword>
<dbReference type="SMART" id="SM00052">
    <property type="entry name" value="EAL"/>
    <property type="match status" value="1"/>
</dbReference>
<protein>
    <recommendedName>
        <fullName evidence="2">cyclic-guanylate-specific phosphodiesterase</fullName>
        <ecNumber evidence="2">3.1.4.52</ecNumber>
    </recommendedName>
</protein>
<name>A0A0K0XVR4_9GAMM</name>
<proteinExistence type="predicted"/>
<feature type="domain" description="EAL" evidence="12">
    <location>
        <begin position="299"/>
        <end position="550"/>
    </location>
</feature>
<sequence length="550" mass="59870">MTAQNKGFGDDASTGTEPLKMPADTALSESAASPRLRDSASRSLASRPLIWLAAAAFSVVGALFGWWVAERLDQARTATLIDQSTQRVLERLDDIIGEALDVFDSLAARGHAHCSEAQIQDMRTLLFEARYLRDIGGVRGYSLYCSTALGSLEEPYHSTAPPLRLDGGIGLRTDRTVLASAKLRSMVVERGDFNALVDSRQVIDLVTGLDQAHIEVAVASDSPRQWLPFSLLTRPDNGVFRSRPESRAQCSEQTGICARIRLGLSKPAATGATHAVIAGLGGALGGSLFMIAVSLWRQRNTPERALRQALKEGWIRPAYQPIVTLPGRKLAAFEALARWKNERGQTVPADQFIPLAESQGLIREVSAVMIRSIGEELGDWLAAQPQLRLTLNISPDELSDPSLVGQIERHLLARGIQPGQIVLEITERTMLAGEASRASIERLAAMGLTLFADDFGVGYCGLAYLNELDIHGIKICQQLTAAVATDSPKAVLVPRVTEMARELGLEVVIEGVETQEQRDALAALEPVLVQGWLFAREVDAEQLKRLYEDR</sequence>
<gene>
    <name evidence="13" type="ORF">WM2015_1340</name>
</gene>
<evidence type="ECO:0000256" key="1">
    <source>
        <dbReference type="ARBA" id="ARBA00004651"/>
    </source>
</evidence>
<accession>A0A0K0XVR4</accession>
<evidence type="ECO:0000256" key="4">
    <source>
        <dbReference type="ARBA" id="ARBA00022636"/>
    </source>
</evidence>